<evidence type="ECO:0000313" key="7">
    <source>
        <dbReference type="EMBL" id="MBS9478867.1"/>
    </source>
</evidence>
<evidence type="ECO:0000256" key="2">
    <source>
        <dbReference type="ARBA" id="ARBA00012553"/>
    </source>
</evidence>
<dbReference type="Pfam" id="PF04476">
    <property type="entry name" value="4HFCP_synth"/>
    <property type="match status" value="1"/>
</dbReference>
<dbReference type="EMBL" id="JAHCQH010000021">
    <property type="protein sequence ID" value="MBS9478867.1"/>
    <property type="molecule type" value="Genomic_DNA"/>
</dbReference>
<sequence>MSAPSPGLLASVADLHEMELARQGGADIVDLKQPAYGALGAWSSPALTAAVMLWDSWGPARPALSATVGDQPMVPALLLSAAERIATTGVPLVKVGLFASEHVGACIEALAPLATRRRLIAVLFADQNPDFGLLAPLGAAGFAGAMIDTADKAGGPLTRHLDPLTLSQFTAEARRHGLMTGLAGSLTLDDIGPLAGAGADYLGFRGALCEGGRTGRFDPARLAAVRERLTTAAGSLRG</sequence>
<evidence type="ECO:0000256" key="6">
    <source>
        <dbReference type="ARBA" id="ARBA00047628"/>
    </source>
</evidence>
<keyword evidence="4" id="KW-0704">Schiff base</keyword>
<evidence type="ECO:0000256" key="4">
    <source>
        <dbReference type="ARBA" id="ARBA00023270"/>
    </source>
</evidence>
<keyword evidence="8" id="KW-1185">Reference proteome</keyword>
<accession>A0ABS5RBH2</accession>
<evidence type="ECO:0000313" key="8">
    <source>
        <dbReference type="Proteomes" id="UP001166585"/>
    </source>
</evidence>
<evidence type="ECO:0000256" key="1">
    <source>
        <dbReference type="ARBA" id="ARBA00003810"/>
    </source>
</evidence>
<dbReference type="PIRSF" id="PIRSF015957">
    <property type="entry name" value="UCP015957"/>
    <property type="match status" value="1"/>
</dbReference>
<comment type="function">
    <text evidence="1">Catalyzes the formation of 4-(hydroxymethyl)-2-furancarboxaldehyde phosphate (4-HFC-P) from two molecules of glyceraldehyde-3-P (GA-3-P).</text>
</comment>
<comment type="catalytic activity">
    <reaction evidence="6">
        <text>2 D-glyceraldehyde 3-phosphate = 4-(hydroxymethyl)-2-furancarboxaldehyde phosphate + phosphate + 2 H2O</text>
        <dbReference type="Rhea" id="RHEA:43536"/>
        <dbReference type="ChEBI" id="CHEBI:15377"/>
        <dbReference type="ChEBI" id="CHEBI:43474"/>
        <dbReference type="ChEBI" id="CHEBI:59776"/>
        <dbReference type="ChEBI" id="CHEBI:83407"/>
        <dbReference type="EC" id="4.2.3.153"/>
    </reaction>
</comment>
<evidence type="ECO:0000256" key="5">
    <source>
        <dbReference type="ARBA" id="ARBA00032523"/>
    </source>
</evidence>
<protein>
    <recommendedName>
        <fullName evidence="2">(5-formylfuran-3-yl)methyl phosphate synthase</fullName>
        <ecNumber evidence="2">4.2.3.153</ecNumber>
    </recommendedName>
    <alternativeName>
        <fullName evidence="5">4-(hydroxymethyl)-2-furancarboxaldehyde-phosphate synthase</fullName>
    </alternativeName>
</protein>
<name>A0ABS5RBH2_9HYPH</name>
<dbReference type="Proteomes" id="UP001166585">
    <property type="component" value="Unassembled WGS sequence"/>
</dbReference>
<reference evidence="7" key="1">
    <citation type="submission" date="2021-05" db="EMBL/GenBank/DDBJ databases">
        <authorList>
            <person name="Sun Q."/>
            <person name="Inoue M."/>
        </authorList>
    </citation>
    <scope>NUCLEOTIDE SEQUENCE</scope>
    <source>
        <strain evidence="7">VKM B-3255</strain>
    </source>
</reference>
<organism evidence="7 8">
    <name type="scientific">Ancylobacter radicis</name>
    <dbReference type="NCBI Taxonomy" id="2836179"/>
    <lineage>
        <taxon>Bacteria</taxon>
        <taxon>Pseudomonadati</taxon>
        <taxon>Pseudomonadota</taxon>
        <taxon>Alphaproteobacteria</taxon>
        <taxon>Hyphomicrobiales</taxon>
        <taxon>Xanthobacteraceae</taxon>
        <taxon>Ancylobacter</taxon>
    </lineage>
</organism>
<dbReference type="InterPro" id="IPR007565">
    <property type="entry name" value="4HFCP_synth"/>
</dbReference>
<gene>
    <name evidence="7" type="ORF">KIP89_17295</name>
</gene>
<dbReference type="RefSeq" id="WP_213756830.1">
    <property type="nucleotide sequence ID" value="NZ_JAHCQH010000021.1"/>
</dbReference>
<keyword evidence="3" id="KW-0456">Lyase</keyword>
<evidence type="ECO:0000256" key="3">
    <source>
        <dbReference type="ARBA" id="ARBA00023239"/>
    </source>
</evidence>
<dbReference type="EC" id="4.2.3.153" evidence="2"/>
<comment type="caution">
    <text evidence="7">The sequence shown here is derived from an EMBL/GenBank/DDBJ whole genome shotgun (WGS) entry which is preliminary data.</text>
</comment>
<proteinExistence type="predicted"/>